<keyword evidence="2" id="KW-1185">Reference proteome</keyword>
<dbReference type="AlphaFoldDB" id="A0A348AEZ8"/>
<accession>A0A348AEZ8</accession>
<reference evidence="1 2" key="1">
    <citation type="journal article" date="2018" name="Int. J. Syst. Evol. Microbiol.">
        <title>Methylomusa anaerophila gen. nov., sp. nov., an anaerobic methanol-utilizing bacterium isolated from a microbial fuel cell.</title>
        <authorList>
            <person name="Amano N."/>
            <person name="Yamamuro A."/>
            <person name="Miyahara M."/>
            <person name="Kouzuma A."/>
            <person name="Abe T."/>
            <person name="Watanabe K."/>
        </authorList>
    </citation>
    <scope>NUCLEOTIDE SEQUENCE [LARGE SCALE GENOMIC DNA]</scope>
    <source>
        <strain evidence="1 2">MMFC1</strain>
    </source>
</reference>
<evidence type="ECO:0000313" key="1">
    <source>
        <dbReference type="EMBL" id="BBB89646.1"/>
    </source>
</evidence>
<evidence type="ECO:0000313" key="2">
    <source>
        <dbReference type="Proteomes" id="UP000276437"/>
    </source>
</evidence>
<dbReference type="KEGG" id="mana:MAMMFC1_00279"/>
<dbReference type="EMBL" id="AP018449">
    <property type="protein sequence ID" value="BBB89646.1"/>
    <property type="molecule type" value="Genomic_DNA"/>
</dbReference>
<dbReference type="RefSeq" id="WP_269471855.1">
    <property type="nucleotide sequence ID" value="NZ_AP018449.1"/>
</dbReference>
<dbReference type="Proteomes" id="UP000276437">
    <property type="component" value="Chromosome"/>
</dbReference>
<proteinExistence type="predicted"/>
<name>A0A348AEZ8_9FIRM</name>
<gene>
    <name evidence="1" type="ORF">MAMMFC1_00279</name>
</gene>
<protein>
    <submittedName>
        <fullName evidence="1">Uncharacterized protein</fullName>
    </submittedName>
</protein>
<organism evidence="1 2">
    <name type="scientific">Methylomusa anaerophila</name>
    <dbReference type="NCBI Taxonomy" id="1930071"/>
    <lineage>
        <taxon>Bacteria</taxon>
        <taxon>Bacillati</taxon>
        <taxon>Bacillota</taxon>
        <taxon>Negativicutes</taxon>
        <taxon>Selenomonadales</taxon>
        <taxon>Sporomusaceae</taxon>
        <taxon>Methylomusa</taxon>
    </lineage>
</organism>
<sequence length="42" mass="4818">MHSNHPADYQKAIEFHGHCSRARLTKGKIACLACTEEYTRGW</sequence>